<dbReference type="InterPro" id="IPR036397">
    <property type="entry name" value="RNaseH_sf"/>
</dbReference>
<reference evidence="2" key="1">
    <citation type="submission" date="2015-10" db="EMBL/GenBank/DDBJ databases">
        <authorList>
            <person name="Martinez-Garcia P.J."/>
            <person name="Crepeau M.W."/>
            <person name="Puiu D."/>
            <person name="Gonzalez-Ibeas D."/>
            <person name="Whalen J."/>
            <person name="Stevens K."/>
            <person name="Paul R."/>
            <person name="Butterfield T."/>
            <person name="Britton M."/>
            <person name="Reagan R."/>
            <person name="Chakraborty S."/>
            <person name="Walawage S.L."/>
            <person name="Vasquez-Gross H.A."/>
            <person name="Cardeno C."/>
            <person name="Famula R."/>
            <person name="Pratt K."/>
            <person name="Kuruganti S."/>
            <person name="Aradhya M.K."/>
            <person name="Leslie C.A."/>
            <person name="Dandekar A.M."/>
            <person name="Salzberg S.L."/>
            <person name="Wegrzyn J.L."/>
            <person name="Langley C.H."/>
            <person name="Neale D.B."/>
        </authorList>
    </citation>
    <scope>NUCLEOTIDE SEQUENCE</scope>
    <source>
        <tissue evidence="2">Leaves</tissue>
    </source>
</reference>
<dbReference type="InterPro" id="IPR002156">
    <property type="entry name" value="RNaseH_domain"/>
</dbReference>
<name>A0A833XCT5_JUGRE</name>
<dbReference type="Gene3D" id="3.30.420.10">
    <property type="entry name" value="Ribonuclease H-like superfamily/Ribonuclease H"/>
    <property type="match status" value="1"/>
</dbReference>
<proteinExistence type="predicted"/>
<feature type="domain" description="RNase H type-1" evidence="1">
    <location>
        <begin position="85"/>
        <end position="202"/>
    </location>
</feature>
<dbReference type="EMBL" id="LIHL02000007">
    <property type="protein sequence ID" value="KAF5463849.1"/>
    <property type="molecule type" value="Genomic_DNA"/>
</dbReference>
<dbReference type="InterPro" id="IPR044730">
    <property type="entry name" value="RNase_H-like_dom_plant"/>
</dbReference>
<reference evidence="2" key="2">
    <citation type="submission" date="2020-03" db="EMBL/GenBank/DDBJ databases">
        <title>Walnut 2.0.</title>
        <authorList>
            <person name="Marrano A."/>
            <person name="Britton M."/>
            <person name="Zimin A.V."/>
            <person name="Zaini P.A."/>
            <person name="Workman R."/>
            <person name="Puiu D."/>
            <person name="Bianco L."/>
            <person name="Allen B.J."/>
            <person name="Troggio M."/>
            <person name="Leslie C.A."/>
            <person name="Timp W."/>
            <person name="Dendekar A."/>
            <person name="Salzberg S.L."/>
            <person name="Neale D.B."/>
        </authorList>
    </citation>
    <scope>NUCLEOTIDE SEQUENCE</scope>
    <source>
        <tissue evidence="2">Leaves</tissue>
    </source>
</reference>
<evidence type="ECO:0000313" key="2">
    <source>
        <dbReference type="EMBL" id="KAF5463849.1"/>
    </source>
</evidence>
<dbReference type="GO" id="GO:0003676">
    <property type="term" value="F:nucleic acid binding"/>
    <property type="evidence" value="ECO:0007669"/>
    <property type="project" value="InterPro"/>
</dbReference>
<dbReference type="PANTHER" id="PTHR47723">
    <property type="entry name" value="OS05G0353850 PROTEIN"/>
    <property type="match status" value="1"/>
</dbReference>
<protein>
    <recommendedName>
        <fullName evidence="1">RNase H type-1 domain-containing protein</fullName>
    </recommendedName>
</protein>
<dbReference type="Pfam" id="PF13456">
    <property type="entry name" value="RVT_3"/>
    <property type="match status" value="1"/>
</dbReference>
<dbReference type="SUPFAM" id="SSF53098">
    <property type="entry name" value="Ribonuclease H-like"/>
    <property type="match status" value="1"/>
</dbReference>
<evidence type="ECO:0000313" key="3">
    <source>
        <dbReference type="Proteomes" id="UP000619265"/>
    </source>
</evidence>
<dbReference type="AlphaFoldDB" id="A0A833XCT5"/>
<dbReference type="Proteomes" id="UP000619265">
    <property type="component" value="Unassembled WGS sequence"/>
</dbReference>
<dbReference type="GO" id="GO:0004523">
    <property type="term" value="F:RNA-DNA hybrid ribonuclease activity"/>
    <property type="evidence" value="ECO:0007669"/>
    <property type="project" value="InterPro"/>
</dbReference>
<sequence>MQIALKVLSQGKYEDLNQFFLIAWSPWHRRNQKIFENKVLKTDQVIEYALTLAKDHKEARVQKQTRKLLSCCWQAPSQNALKLKVDGAIFATLNRAGVGVILKNTSSEVIMVANMKENGVNDPMEIELLAIFKGLQICIPMGIDELIIESDSLLIVNELIEACEPTSAWGNLVFEVKNMMKMFPSCSIQHKGWMANEAAHTFEK</sequence>
<comment type="caution">
    <text evidence="2">The sequence shown here is derived from an EMBL/GenBank/DDBJ whole genome shotgun (WGS) entry which is preliminary data.</text>
</comment>
<dbReference type="InterPro" id="IPR053151">
    <property type="entry name" value="RNase_H-like"/>
</dbReference>
<dbReference type="Gramene" id="Jr07_02520_p1">
    <property type="protein sequence ID" value="cds.Jr07_02520_p1"/>
    <property type="gene ID" value="Jr07_02520"/>
</dbReference>
<gene>
    <name evidence="2" type="ORF">F2P56_013977</name>
</gene>
<organism evidence="2 3">
    <name type="scientific">Juglans regia</name>
    <name type="common">English walnut</name>
    <dbReference type="NCBI Taxonomy" id="51240"/>
    <lineage>
        <taxon>Eukaryota</taxon>
        <taxon>Viridiplantae</taxon>
        <taxon>Streptophyta</taxon>
        <taxon>Embryophyta</taxon>
        <taxon>Tracheophyta</taxon>
        <taxon>Spermatophyta</taxon>
        <taxon>Magnoliopsida</taxon>
        <taxon>eudicotyledons</taxon>
        <taxon>Gunneridae</taxon>
        <taxon>Pentapetalae</taxon>
        <taxon>rosids</taxon>
        <taxon>fabids</taxon>
        <taxon>Fagales</taxon>
        <taxon>Juglandaceae</taxon>
        <taxon>Juglans</taxon>
    </lineage>
</organism>
<dbReference type="InterPro" id="IPR012337">
    <property type="entry name" value="RNaseH-like_sf"/>
</dbReference>
<evidence type="ECO:0000259" key="1">
    <source>
        <dbReference type="Pfam" id="PF13456"/>
    </source>
</evidence>
<dbReference type="PANTHER" id="PTHR47723:SF19">
    <property type="entry name" value="POLYNUCLEOTIDYL TRANSFERASE, RIBONUCLEASE H-LIKE SUPERFAMILY PROTEIN"/>
    <property type="match status" value="1"/>
</dbReference>
<dbReference type="CDD" id="cd06222">
    <property type="entry name" value="RNase_H_like"/>
    <property type="match status" value="1"/>
</dbReference>
<accession>A0A833XCT5</accession>